<dbReference type="EMBL" id="CP015056">
    <property type="protein sequence ID" value="QGN15037.1"/>
    <property type="molecule type" value="Genomic_DNA"/>
</dbReference>
<dbReference type="Proteomes" id="UP000422736">
    <property type="component" value="Chromosome 3"/>
</dbReference>
<accession>A0ABX6EVD4</accession>
<protein>
    <submittedName>
        <fullName evidence="1">Mating-type protein A2</fullName>
    </submittedName>
</protein>
<organism evidence="1 2">
    <name type="scientific">Kluyveromyces marxianus</name>
    <name type="common">Yeast</name>
    <name type="synonym">Candida kefyr</name>
    <dbReference type="NCBI Taxonomy" id="4911"/>
    <lineage>
        <taxon>Eukaryota</taxon>
        <taxon>Fungi</taxon>
        <taxon>Dikarya</taxon>
        <taxon>Ascomycota</taxon>
        <taxon>Saccharomycotina</taxon>
        <taxon>Saccharomycetes</taxon>
        <taxon>Saccharomycetales</taxon>
        <taxon>Saccharomycetaceae</taxon>
        <taxon>Kluyveromyces</taxon>
    </lineage>
</organism>
<sequence>MSNSTLRRTTFFKLSTKEEACSSNKAVQSNNNSIEFPNLKRNGKAFTCSSNEKTSKKFTRPRNQFVLMRTLFNRCVTTHILEHFNQTKIQKNMFSVTSKITSELWNESPSELKVYFLLLATLEENWHKNKHYCSWDKQSSQTLSMEPIENSHIFSRLAISLSMGVGSAVSSYSAKDLCLFPKTRTKKKRVASPTLLPNQRFNSKFNSKLSQDTKTKSPKSLVRLKSTKLPTQSGKVFKKRYQNENRVIEDLFLV</sequence>
<name>A0ABX6EVD4_KLUMA</name>
<proteinExistence type="predicted"/>
<reference evidence="1 2" key="1">
    <citation type="submission" date="2016-03" db="EMBL/GenBank/DDBJ databases">
        <title>How can Kluyveromyces marxianus grow so fast - potential evolutionary course in Saccharomyces Complex revealed by comparative genomics.</title>
        <authorList>
            <person name="Mo W."/>
            <person name="Lu W."/>
            <person name="Yang X."/>
            <person name="Qi J."/>
            <person name="Lv H."/>
        </authorList>
    </citation>
    <scope>NUCLEOTIDE SEQUENCE [LARGE SCALE GENOMIC DNA]</scope>
    <source>
        <strain evidence="1 2">FIM1</strain>
    </source>
</reference>
<keyword evidence="2" id="KW-1185">Reference proteome</keyword>
<evidence type="ECO:0000313" key="2">
    <source>
        <dbReference type="Proteomes" id="UP000422736"/>
    </source>
</evidence>
<evidence type="ECO:0000313" key="1">
    <source>
        <dbReference type="EMBL" id="QGN15037.1"/>
    </source>
</evidence>
<gene>
    <name evidence="1" type="primary">MATA2</name>
    <name evidence="1" type="ORF">FIM1_1721</name>
</gene>